<feature type="region of interest" description="Disordered" evidence="1">
    <location>
        <begin position="1"/>
        <end position="23"/>
    </location>
</feature>
<accession>A0ABW8N8K1</accession>
<dbReference type="RefSeq" id="WP_189014863.1">
    <property type="nucleotide sequence ID" value="NZ_BMPM01000002.1"/>
</dbReference>
<keyword evidence="3" id="KW-1185">Reference proteome</keyword>
<dbReference type="Pfam" id="PF13822">
    <property type="entry name" value="ACC_epsilon"/>
    <property type="match status" value="1"/>
</dbReference>
<proteinExistence type="predicted"/>
<feature type="compositionally biased region" description="Basic and acidic residues" evidence="1">
    <location>
        <begin position="1"/>
        <end position="18"/>
    </location>
</feature>
<dbReference type="Proteomes" id="UP001620520">
    <property type="component" value="Unassembled WGS sequence"/>
</dbReference>
<organism evidence="2 3">
    <name type="scientific">Paenarthrobacter histidinolovorans</name>
    <dbReference type="NCBI Taxonomy" id="43664"/>
    <lineage>
        <taxon>Bacteria</taxon>
        <taxon>Bacillati</taxon>
        <taxon>Actinomycetota</taxon>
        <taxon>Actinomycetes</taxon>
        <taxon>Micrococcales</taxon>
        <taxon>Micrococcaceae</taxon>
        <taxon>Paenarthrobacter</taxon>
    </lineage>
</organism>
<feature type="compositionally biased region" description="Basic residues" evidence="1">
    <location>
        <begin position="59"/>
        <end position="68"/>
    </location>
</feature>
<comment type="caution">
    <text evidence="2">The sequence shown here is derived from an EMBL/GenBank/DDBJ whole genome shotgun (WGS) entry which is preliminary data.</text>
</comment>
<evidence type="ECO:0000313" key="2">
    <source>
        <dbReference type="EMBL" id="MFK4639917.1"/>
    </source>
</evidence>
<gene>
    <name evidence="2" type="ORF">ABIA52_002806</name>
</gene>
<dbReference type="EMBL" id="JBIYEW010000003">
    <property type="protein sequence ID" value="MFK4639917.1"/>
    <property type="molecule type" value="Genomic_DNA"/>
</dbReference>
<reference evidence="2 3" key="1">
    <citation type="submission" date="2024-10" db="EMBL/GenBank/DDBJ databases">
        <title>Novel secondary metabolite-producing bacteria for plant disease control.</title>
        <authorList>
            <person name="Chevrette M."/>
        </authorList>
    </citation>
    <scope>NUCLEOTIDE SEQUENCE [LARGE SCALE GENOMIC DNA]</scope>
    <source>
        <strain evidence="2 3">J30 TE3557</strain>
    </source>
</reference>
<dbReference type="InterPro" id="IPR032716">
    <property type="entry name" value="ACC_epsilon"/>
</dbReference>
<evidence type="ECO:0000313" key="3">
    <source>
        <dbReference type="Proteomes" id="UP001620520"/>
    </source>
</evidence>
<feature type="region of interest" description="Disordered" evidence="1">
    <location>
        <begin position="51"/>
        <end position="85"/>
    </location>
</feature>
<evidence type="ECO:0008006" key="4">
    <source>
        <dbReference type="Google" id="ProtNLM"/>
    </source>
</evidence>
<sequence>MTAPKHRADSAPEPKSAEAPDAPLFSVVKGEPTAEELAAIAAVVVSLSAPQEAVPSKPSVRHWVRRQQLRLDPSPGPGAWRRSRA</sequence>
<evidence type="ECO:0000256" key="1">
    <source>
        <dbReference type="SAM" id="MobiDB-lite"/>
    </source>
</evidence>
<name>A0ABW8N8K1_9MICC</name>
<protein>
    <recommendedName>
        <fullName evidence="4">Acyl-CoA carboxylase subunit epsilon</fullName>
    </recommendedName>
</protein>